<keyword evidence="2" id="KW-0812">Transmembrane</keyword>
<reference evidence="4" key="1">
    <citation type="submission" date="2016-10" db="EMBL/GenBank/DDBJ databases">
        <authorList>
            <person name="Varghese N."/>
            <person name="Submissions S."/>
        </authorList>
    </citation>
    <scope>NUCLEOTIDE SEQUENCE [LARGE SCALE GENOMIC DNA]</scope>
    <source>
        <strain evidence="4">CGMCC 4.3516</strain>
    </source>
</reference>
<dbReference type="EMBL" id="FNAD01000002">
    <property type="protein sequence ID" value="SDD22689.1"/>
    <property type="molecule type" value="Genomic_DNA"/>
</dbReference>
<evidence type="ECO:0000313" key="4">
    <source>
        <dbReference type="Proteomes" id="UP000198949"/>
    </source>
</evidence>
<protein>
    <recommendedName>
        <fullName evidence="5">Tryptophan-associated transmembrane protein (Trp_oprn_chp)</fullName>
    </recommendedName>
</protein>
<sequence length="206" mass="21476">MAPPGPPPQFAPPMQPLPSHPPSNAPSPVGLGVAGVGLALLCVSLLLPRIKIDDPEGEFSFYSLSGVYSTSSGFGVDTPTVVLALALLAAVVLSTLRHPALRWPVRLGAIGTAALIAAITYHPVTQLRQSVEYYQGYEEFDGEDSGTAQIDVTADSGVYILAVGVALLALSTFFMHVRKQQQFLAPPPPAPAGWPGAEPTITVNPG</sequence>
<keyword evidence="2" id="KW-0472">Membrane</keyword>
<accession>A0A1G6T0Y6</accession>
<feature type="region of interest" description="Disordered" evidence="1">
    <location>
        <begin position="1"/>
        <end position="25"/>
    </location>
</feature>
<evidence type="ECO:0000256" key="2">
    <source>
        <dbReference type="SAM" id="Phobius"/>
    </source>
</evidence>
<organism evidence="3 4">
    <name type="scientific">Glycomyces harbinensis</name>
    <dbReference type="NCBI Taxonomy" id="58114"/>
    <lineage>
        <taxon>Bacteria</taxon>
        <taxon>Bacillati</taxon>
        <taxon>Actinomycetota</taxon>
        <taxon>Actinomycetes</taxon>
        <taxon>Glycomycetales</taxon>
        <taxon>Glycomycetaceae</taxon>
        <taxon>Glycomyces</taxon>
    </lineage>
</organism>
<dbReference type="Proteomes" id="UP000198949">
    <property type="component" value="Unassembled WGS sequence"/>
</dbReference>
<evidence type="ECO:0000313" key="3">
    <source>
        <dbReference type="EMBL" id="SDD22689.1"/>
    </source>
</evidence>
<gene>
    <name evidence="3" type="ORF">SAMN05216270_102418</name>
</gene>
<name>A0A1G6T0Y6_9ACTN</name>
<dbReference type="AlphaFoldDB" id="A0A1G6T0Y6"/>
<proteinExistence type="predicted"/>
<evidence type="ECO:0008006" key="5">
    <source>
        <dbReference type="Google" id="ProtNLM"/>
    </source>
</evidence>
<keyword evidence="2" id="KW-1133">Transmembrane helix</keyword>
<keyword evidence="4" id="KW-1185">Reference proteome</keyword>
<feature type="transmembrane region" description="Helical" evidence="2">
    <location>
        <begin position="158"/>
        <end position="177"/>
    </location>
</feature>
<feature type="transmembrane region" description="Helical" evidence="2">
    <location>
        <begin position="82"/>
        <end position="100"/>
    </location>
</feature>
<feature type="transmembrane region" description="Helical" evidence="2">
    <location>
        <begin position="107"/>
        <end position="124"/>
    </location>
</feature>
<evidence type="ECO:0000256" key="1">
    <source>
        <dbReference type="SAM" id="MobiDB-lite"/>
    </source>
</evidence>